<dbReference type="RefSeq" id="WP_149654788.1">
    <property type="nucleotide sequence ID" value="NZ_VTZN01000095.1"/>
</dbReference>
<keyword evidence="2" id="KW-1185">Reference proteome</keyword>
<dbReference type="AlphaFoldDB" id="A0A5B1BL10"/>
<dbReference type="Proteomes" id="UP000324701">
    <property type="component" value="Unassembled WGS sequence"/>
</dbReference>
<evidence type="ECO:0000313" key="1">
    <source>
        <dbReference type="EMBL" id="KAA1249367.1"/>
    </source>
</evidence>
<dbReference type="EMBL" id="VTZN01000095">
    <property type="protein sequence ID" value="KAA1249367.1"/>
    <property type="molecule type" value="Genomic_DNA"/>
</dbReference>
<gene>
    <name evidence="1" type="ORF">F0Q45_15530</name>
</gene>
<evidence type="ECO:0000313" key="2">
    <source>
        <dbReference type="Proteomes" id="UP000324701"/>
    </source>
</evidence>
<dbReference type="OrthoDB" id="1095921at2"/>
<sequence>MSDGIDFGPSPQPATDWAVHSRSTDAWLQRDGSLYHYTDTKGLKGILDSGQLWGTHVAYLNDSQEFSYGVEAICAMIHQYGREVKAIGNKPTDELGANAIMDVCAKVLRAKNLLEENLGPFVTCFSVYGDELSQWRGYANGGYAIRFDRETLKNSVRQTTVPSDLPISGLPSRPALRSVEYLPEKQRKRVTELIDQHVDELIEAAQHNTHADVDSAQERLIKKIIPLAASIKHRKFVGEAEQRLVSHTSETFYSPSRIGLIPRVRFAFDPNAIIGVLVGPSEHCDVKILSLYRYLRHQYPKVEVIRSNVPYRDI</sequence>
<reference evidence="1 2" key="1">
    <citation type="submission" date="2019-09" db="EMBL/GenBank/DDBJ databases">
        <title>Report of infection by Mycobacterium simiae a patient suffering from pulmonary tuberculosis.</title>
        <authorList>
            <person name="Mohanty P.S."/>
            <person name="Bansal A.K."/>
            <person name="Singh H."/>
            <person name="Sharma S."/>
            <person name="Patil S.A."/>
            <person name="Upadhaya P."/>
            <person name="Singh P.K."/>
            <person name="Kumar D."/>
            <person name="Kumar S."/>
            <person name="Singh R.K."/>
            <person name="Chaudhary B."/>
        </authorList>
    </citation>
    <scope>NUCLEOTIDE SEQUENCE [LARGE SCALE GENOMIC DNA]</scope>
    <source>
        <strain evidence="1 2">JAL-560-SIM</strain>
    </source>
</reference>
<proteinExistence type="predicted"/>
<dbReference type="Pfam" id="PF11185">
    <property type="entry name" value="DUF2971"/>
    <property type="match status" value="1"/>
</dbReference>
<accession>A0A5B1BL10</accession>
<comment type="caution">
    <text evidence="1">The sequence shown here is derived from an EMBL/GenBank/DDBJ whole genome shotgun (WGS) entry which is preliminary data.</text>
</comment>
<protein>
    <submittedName>
        <fullName evidence="1">DUF2971 domain-containing protein</fullName>
    </submittedName>
</protein>
<name>A0A5B1BL10_MYCSI</name>
<dbReference type="InterPro" id="IPR021352">
    <property type="entry name" value="DUF2971"/>
</dbReference>
<organism evidence="1 2">
    <name type="scientific">Mycobacterium simiae</name>
    <name type="common">Mycobacterium habana</name>
    <dbReference type="NCBI Taxonomy" id="1784"/>
    <lineage>
        <taxon>Bacteria</taxon>
        <taxon>Bacillati</taxon>
        <taxon>Actinomycetota</taxon>
        <taxon>Actinomycetes</taxon>
        <taxon>Mycobacteriales</taxon>
        <taxon>Mycobacteriaceae</taxon>
        <taxon>Mycobacterium</taxon>
        <taxon>Mycobacterium simiae complex</taxon>
    </lineage>
</organism>